<dbReference type="AlphaFoldDB" id="A0AAD4WEN5"/>
<accession>A0AAD4WEN5</accession>
<dbReference type="EMBL" id="JAJFAZ020000002">
    <property type="protein sequence ID" value="KAI5342120.1"/>
    <property type="molecule type" value="Genomic_DNA"/>
</dbReference>
<evidence type="ECO:0000313" key="2">
    <source>
        <dbReference type="Proteomes" id="UP001054821"/>
    </source>
</evidence>
<dbReference type="Pfam" id="PF04827">
    <property type="entry name" value="Plant_tran"/>
    <property type="match status" value="1"/>
</dbReference>
<protein>
    <submittedName>
        <fullName evidence="1">Uncharacterized protein</fullName>
    </submittedName>
</protein>
<dbReference type="PANTHER" id="PTHR47150:SF5">
    <property type="entry name" value="OS07G0546750 PROTEIN"/>
    <property type="match status" value="1"/>
</dbReference>
<proteinExistence type="predicted"/>
<evidence type="ECO:0000313" key="1">
    <source>
        <dbReference type="EMBL" id="KAI5342120.1"/>
    </source>
</evidence>
<name>A0AAD4WEN5_PRUDU</name>
<reference evidence="1 2" key="1">
    <citation type="journal article" date="2022" name="G3 (Bethesda)">
        <title>Whole-genome sequence and methylome profiling of the almond [Prunus dulcis (Mill.) D.A. Webb] cultivar 'Nonpareil'.</title>
        <authorList>
            <person name="D'Amico-Willman K.M."/>
            <person name="Ouma W.Z."/>
            <person name="Meulia T."/>
            <person name="Sideli G.M."/>
            <person name="Gradziel T.M."/>
            <person name="Fresnedo-Ramirez J."/>
        </authorList>
    </citation>
    <scope>NUCLEOTIDE SEQUENCE [LARGE SCALE GENOMIC DNA]</scope>
    <source>
        <strain evidence="1">Clone GOH B32 T37-40</strain>
    </source>
</reference>
<sequence>MKETKAAAMVHKLAVAPMWTDIDILGCDAAGVLGLFPEQKLTAVIRMLRYGSSADQVNEIVRMWKSTTLESLVRFCDAVETLYTKDYLRRPTPRDLQRFLQKTEAREFSGMIGRINSMHWQWKNCPTA</sequence>
<dbReference type="InterPro" id="IPR006912">
    <property type="entry name" value="Harbinger_derived_prot"/>
</dbReference>
<organism evidence="1 2">
    <name type="scientific">Prunus dulcis</name>
    <name type="common">Almond</name>
    <name type="synonym">Amygdalus dulcis</name>
    <dbReference type="NCBI Taxonomy" id="3755"/>
    <lineage>
        <taxon>Eukaryota</taxon>
        <taxon>Viridiplantae</taxon>
        <taxon>Streptophyta</taxon>
        <taxon>Embryophyta</taxon>
        <taxon>Tracheophyta</taxon>
        <taxon>Spermatophyta</taxon>
        <taxon>Magnoliopsida</taxon>
        <taxon>eudicotyledons</taxon>
        <taxon>Gunneridae</taxon>
        <taxon>Pentapetalae</taxon>
        <taxon>rosids</taxon>
        <taxon>fabids</taxon>
        <taxon>Rosales</taxon>
        <taxon>Rosaceae</taxon>
        <taxon>Amygdaloideae</taxon>
        <taxon>Amygdaleae</taxon>
        <taxon>Prunus</taxon>
    </lineage>
</organism>
<dbReference type="PANTHER" id="PTHR47150">
    <property type="entry name" value="OS12G0169200 PROTEIN"/>
    <property type="match status" value="1"/>
</dbReference>
<gene>
    <name evidence="1" type="ORF">L3X38_009995</name>
</gene>
<comment type="caution">
    <text evidence="1">The sequence shown here is derived from an EMBL/GenBank/DDBJ whole genome shotgun (WGS) entry which is preliminary data.</text>
</comment>
<keyword evidence="2" id="KW-1185">Reference proteome</keyword>
<dbReference type="Proteomes" id="UP001054821">
    <property type="component" value="Chromosome 2"/>
</dbReference>